<keyword evidence="2" id="KW-0614">Plasmid</keyword>
<dbReference type="Proteomes" id="UP000830542">
    <property type="component" value="Plasmid unnamed1"/>
</dbReference>
<evidence type="ECO:0000313" key="2">
    <source>
        <dbReference type="EMBL" id="UOO96635.1"/>
    </source>
</evidence>
<evidence type="ECO:0000313" key="1">
    <source>
        <dbReference type="EMBL" id="GAA0458031.1"/>
    </source>
</evidence>
<organism evidence="1 4">
    <name type="scientific">Halococcus dombrowskii</name>
    <dbReference type="NCBI Taxonomy" id="179637"/>
    <lineage>
        <taxon>Archaea</taxon>
        <taxon>Methanobacteriati</taxon>
        <taxon>Methanobacteriota</taxon>
        <taxon>Stenosarchaea group</taxon>
        <taxon>Halobacteria</taxon>
        <taxon>Halobacteriales</taxon>
        <taxon>Halococcaceae</taxon>
        <taxon>Halococcus</taxon>
    </lineage>
</organism>
<dbReference type="GeneID" id="71763319"/>
<gene>
    <name evidence="1" type="ORF">GCM10008985_12750</name>
    <name evidence="2" type="ORF">MUK72_15685</name>
</gene>
<evidence type="ECO:0000313" key="3">
    <source>
        <dbReference type="Proteomes" id="UP000830542"/>
    </source>
</evidence>
<reference evidence="1" key="3">
    <citation type="submission" date="2023-12" db="EMBL/GenBank/DDBJ databases">
        <authorList>
            <person name="Sun Q."/>
            <person name="Inoue M."/>
        </authorList>
    </citation>
    <scope>NUCLEOTIDE SEQUENCE</scope>
    <source>
        <strain evidence="1">JCM 12289</strain>
    </source>
</reference>
<evidence type="ECO:0000313" key="4">
    <source>
        <dbReference type="Proteomes" id="UP001500962"/>
    </source>
</evidence>
<dbReference type="EMBL" id="BAAADN010000021">
    <property type="protein sequence ID" value="GAA0458031.1"/>
    <property type="molecule type" value="Genomic_DNA"/>
</dbReference>
<dbReference type="RefSeq" id="WP_244705537.1">
    <property type="nucleotide sequence ID" value="NZ_BAAADN010000021.1"/>
</dbReference>
<name>A0AAV3SF35_HALDO</name>
<keyword evidence="3" id="KW-1185">Reference proteome</keyword>
<proteinExistence type="predicted"/>
<dbReference type="AlphaFoldDB" id="A0AAV3SF35"/>
<dbReference type="KEGG" id="hdo:MUK72_15685"/>
<sequence length="133" mass="15309">MVSNHEEDEEEEIVFQIRSRDSSCDACGEELGPGRQIRLVSDQSGENRAHCLSCAGLNDLVFVPTGDHRLSRRVRTRSDRQAVVVQWARAREQYERQGYLVEEPVLSAVLKEFEEENYEPAFELTDGIWIPRD</sequence>
<dbReference type="EMBL" id="CP095006">
    <property type="protein sequence ID" value="UOO96635.1"/>
    <property type="molecule type" value="Genomic_DNA"/>
</dbReference>
<dbReference type="Proteomes" id="UP001500962">
    <property type="component" value="Unassembled WGS sequence"/>
</dbReference>
<protein>
    <submittedName>
        <fullName evidence="1">Uncharacterized protein</fullName>
    </submittedName>
</protein>
<geneLocation type="plasmid" evidence="2 3">
    <name>unnamed1</name>
</geneLocation>
<accession>A0AAV3SF35</accession>
<reference evidence="2" key="2">
    <citation type="submission" date="2022-04" db="EMBL/GenBank/DDBJ databases">
        <title>Sequencing and genomic assembly of Halococcus dombrowskii.</title>
        <authorList>
            <person name="Lim S.W."/>
            <person name="MacLea K.S."/>
        </authorList>
    </citation>
    <scope>NUCLEOTIDE SEQUENCE</scope>
    <source>
        <strain evidence="2">H4</strain>
        <plasmid evidence="2">unnamed1</plasmid>
    </source>
</reference>
<reference evidence="1" key="1">
    <citation type="journal article" date="2014" name="Int. J. Syst. Evol. Microbiol.">
        <title>Complete genome sequence of Corynebacterium casei LMG S-19264T (=DSM 44701T), isolated from a smear-ripened cheese.</title>
        <authorList>
            <consortium name="US DOE Joint Genome Institute (JGI-PGF)"/>
            <person name="Walter F."/>
            <person name="Albersmeier A."/>
            <person name="Kalinowski J."/>
            <person name="Ruckert C."/>
        </authorList>
    </citation>
    <scope>NUCLEOTIDE SEQUENCE</scope>
    <source>
        <strain evidence="1">JCM 12289</strain>
    </source>
</reference>